<keyword evidence="2" id="KW-1185">Reference proteome</keyword>
<name>A0A1U9JVG5_9HYPH</name>
<evidence type="ECO:0000313" key="1">
    <source>
        <dbReference type="EMBL" id="AQS41849.1"/>
    </source>
</evidence>
<gene>
    <name evidence="1" type="ORF">BHV28_11630</name>
</gene>
<protein>
    <submittedName>
        <fullName evidence="1">Uncharacterized protein</fullName>
    </submittedName>
</protein>
<dbReference type="EMBL" id="CP017315">
    <property type="protein sequence ID" value="AQS41849.1"/>
    <property type="molecule type" value="Genomic_DNA"/>
</dbReference>
<proteinExistence type="predicted"/>
<sequence>MKDDTEFFPGMTGNRINYLTQTYVMHVKRQVKNEKFA</sequence>
<organism evidence="1 2">
    <name type="scientific">Candidatus Tokpelaia hoelldobleri</name>
    <dbReference type="NCBI Taxonomy" id="1902579"/>
    <lineage>
        <taxon>Bacteria</taxon>
        <taxon>Pseudomonadati</taxon>
        <taxon>Pseudomonadota</taxon>
        <taxon>Alphaproteobacteria</taxon>
        <taxon>Hyphomicrobiales</taxon>
        <taxon>Candidatus Tokpelaia</taxon>
    </lineage>
</organism>
<accession>A0A1U9JVG5</accession>
<reference evidence="1 2" key="1">
    <citation type="journal article" date="2010" name="Science">
        <title>Genomic comparison of the ants Camponotus floridanus and Harpegnathos saltator.</title>
        <authorList>
            <person name="Bonasio R."/>
            <person name="Zhang G."/>
            <person name="Ye C."/>
            <person name="Mutti N.S."/>
            <person name="Fang X."/>
            <person name="Qin N."/>
            <person name="Donahue G."/>
            <person name="Yang P."/>
            <person name="Li Q."/>
            <person name="Li C."/>
            <person name="Zhang P."/>
            <person name="Huang Z."/>
            <person name="Berger S.L."/>
            <person name="Reinberg D."/>
            <person name="Wang J."/>
            <person name="Liebig J."/>
        </authorList>
    </citation>
    <scope>NUCLEOTIDE SEQUENCE [LARGE SCALE GENOMIC DNA]</scope>
    <source>
        <strain evidence="1 2">Hsal</strain>
    </source>
</reference>
<dbReference type="STRING" id="1902579.BHV28_11630"/>
<reference evidence="1 2" key="2">
    <citation type="journal article" date="2016" name="Sci. Rep.">
        <title>The genome of Rhizobiales bacteria in predatory ants reveals urease gene functions but no genes for nitrogen fixation.</title>
        <authorList>
            <person name="Neuvonen M.M."/>
            <person name="Tamarit D."/>
            <person name="Naslund K."/>
            <person name="Liebig J."/>
            <person name="Feldhaar H."/>
            <person name="Moran N.A."/>
            <person name="Guy L."/>
            <person name="Andersson S.G."/>
        </authorList>
    </citation>
    <scope>NUCLEOTIDE SEQUENCE [LARGE SCALE GENOMIC DNA]</scope>
    <source>
        <strain evidence="1 2">Hsal</strain>
    </source>
</reference>
<dbReference type="KEGG" id="thd:BHV28_11630"/>
<dbReference type="Proteomes" id="UP000188912">
    <property type="component" value="Chromosome"/>
</dbReference>
<evidence type="ECO:0000313" key="2">
    <source>
        <dbReference type="Proteomes" id="UP000188912"/>
    </source>
</evidence>
<dbReference type="AlphaFoldDB" id="A0A1U9JVG5"/>